<accession>A0A6P1DMZ2</accession>
<dbReference type="RefSeq" id="WP_164652311.1">
    <property type="nucleotide sequence ID" value="NZ_JAAIJR010000009.1"/>
</dbReference>
<organism evidence="1 2">
    <name type="scientific">Thiorhodococcus mannitoliphagus</name>
    <dbReference type="NCBI Taxonomy" id="329406"/>
    <lineage>
        <taxon>Bacteria</taxon>
        <taxon>Pseudomonadati</taxon>
        <taxon>Pseudomonadota</taxon>
        <taxon>Gammaproteobacteria</taxon>
        <taxon>Chromatiales</taxon>
        <taxon>Chromatiaceae</taxon>
        <taxon>Thiorhodococcus</taxon>
    </lineage>
</organism>
<reference evidence="2" key="1">
    <citation type="journal article" date="2020" name="Microbiol. Resour. Announc.">
        <title>Draft Genome Sequences of Thiorhodococcus mannitoliphagus and Thiorhodococcus minor, Purple Sulfur Photosynthetic Bacteria in the Gammaproteobacterial Family Chromatiaceae.</title>
        <authorList>
            <person name="Aviles F.A."/>
            <person name="Meyer T.E."/>
            <person name="Kyndt J.A."/>
        </authorList>
    </citation>
    <scope>NUCLEOTIDE SEQUENCE [LARGE SCALE GENOMIC DNA]</scope>
    <source>
        <strain evidence="2">DSM 18266</strain>
    </source>
</reference>
<reference evidence="1 2" key="2">
    <citation type="submission" date="2020-02" db="EMBL/GenBank/DDBJ databases">
        <title>Genome sequences of Thiorhodococcus mannitoliphagus and Thiorhodococcus minor, purple sulfur photosynthetic bacteria in the gammaproteobacterial family, Chromatiaceae.</title>
        <authorList>
            <person name="Aviles F.A."/>
            <person name="Meyer T.E."/>
            <person name="Kyndt J.A."/>
        </authorList>
    </citation>
    <scope>NUCLEOTIDE SEQUENCE [LARGE SCALE GENOMIC DNA]</scope>
    <source>
        <strain evidence="1 2">DSM 18266</strain>
    </source>
</reference>
<dbReference type="Proteomes" id="UP000471640">
    <property type="component" value="Unassembled WGS sequence"/>
</dbReference>
<name>A0A6P1DMZ2_9GAMM</name>
<comment type="caution">
    <text evidence="1">The sequence shown here is derived from an EMBL/GenBank/DDBJ whole genome shotgun (WGS) entry which is preliminary data.</text>
</comment>
<keyword evidence="2" id="KW-1185">Reference proteome</keyword>
<evidence type="ECO:0000313" key="1">
    <source>
        <dbReference type="EMBL" id="NEX19408.1"/>
    </source>
</evidence>
<dbReference type="AlphaFoldDB" id="A0A6P1DMZ2"/>
<proteinExistence type="predicted"/>
<evidence type="ECO:0000313" key="2">
    <source>
        <dbReference type="Proteomes" id="UP000471640"/>
    </source>
</evidence>
<protein>
    <submittedName>
        <fullName evidence="1">Uncharacterized protein</fullName>
    </submittedName>
</protein>
<dbReference type="EMBL" id="JAAIJR010000009">
    <property type="protein sequence ID" value="NEX19408.1"/>
    <property type="molecule type" value="Genomic_DNA"/>
</dbReference>
<gene>
    <name evidence="1" type="ORF">G3480_03600</name>
</gene>
<sequence>MSEIEHRLSLLKQTEMLQAELAARTLPDQIQSAYVWLSSSERQGELAHLADDIRANWQRLRRTLDQRKLI</sequence>